<name>A0A3G2JZY8_9ACAR</name>
<evidence type="ECO:0000256" key="1">
    <source>
        <dbReference type="SAM" id="Phobius"/>
    </source>
</evidence>
<gene>
    <name evidence="2" type="primary">ND6</name>
</gene>
<keyword evidence="1" id="KW-0812">Transmembrane</keyword>
<keyword evidence="2" id="KW-0496">Mitochondrion</keyword>
<accession>A0A3G2JZY8</accession>
<dbReference type="RefSeq" id="YP_009536343.1">
    <property type="nucleotide sequence ID" value="NC_039830.1"/>
</dbReference>
<dbReference type="CTD" id="4541"/>
<geneLocation type="mitochondrion" evidence="2"/>
<dbReference type="GeneID" id="38339249"/>
<evidence type="ECO:0000313" key="2">
    <source>
        <dbReference type="EMBL" id="AYN50608.1"/>
    </source>
</evidence>
<organism evidence="2">
    <name type="scientific">Ornithodoros tholozani</name>
    <dbReference type="NCBI Taxonomy" id="554291"/>
    <lineage>
        <taxon>Eukaryota</taxon>
        <taxon>Metazoa</taxon>
        <taxon>Ecdysozoa</taxon>
        <taxon>Arthropoda</taxon>
        <taxon>Chelicerata</taxon>
        <taxon>Arachnida</taxon>
        <taxon>Acari</taxon>
        <taxon>Parasitiformes</taxon>
        <taxon>Ixodida</taxon>
        <taxon>Ixodoidea</taxon>
        <taxon>Argasidae</taxon>
        <taxon>Ornithodorinae</taxon>
        <taxon>Ornithodoros</taxon>
    </lineage>
</organism>
<feature type="transmembrane region" description="Helical" evidence="1">
    <location>
        <begin position="43"/>
        <end position="65"/>
    </location>
</feature>
<reference evidence="2" key="1">
    <citation type="journal article" date="2019" name="Ticks Tick Borne Dis.">
        <title>Argasid and ixodid systematics: Implications for soft tick evolution and systematics, with a new argasid species list.</title>
        <authorList>
            <person name="Mans B.J."/>
            <person name="Featherston J."/>
            <person name="Kvas M."/>
            <person name="Pillay K.A."/>
            <person name="de Klerk D.G."/>
            <person name="Pienaar R."/>
            <person name="de Castro M.H."/>
            <person name="Schwan T.G."/>
            <person name="Lopez J.E."/>
            <person name="Teel P."/>
            <person name="Perez de Leon A.A."/>
            <person name="Sonenshine D.E."/>
            <person name="Egekwu N.I."/>
            <person name="Bakkes D.K."/>
            <person name="Heyne H."/>
            <person name="Kanduma E.G."/>
            <person name="Nyangiwe N."/>
            <person name="Bouattour A."/>
            <person name="Latif A.A."/>
        </authorList>
    </citation>
    <scope>NUCLEOTIDE SEQUENCE</scope>
</reference>
<feature type="transmembrane region" description="Helical" evidence="1">
    <location>
        <begin position="77"/>
        <end position="100"/>
    </location>
</feature>
<dbReference type="AlphaFoldDB" id="A0A3G2JZY8"/>
<keyword evidence="1" id="KW-0472">Membrane</keyword>
<proteinExistence type="predicted"/>
<dbReference type="EMBL" id="MF818023">
    <property type="protein sequence ID" value="AYN50608.1"/>
    <property type="molecule type" value="Genomic_DNA"/>
</dbReference>
<feature type="transmembrane region" description="Helical" evidence="1">
    <location>
        <begin position="112"/>
        <end position="135"/>
    </location>
</feature>
<sequence>MKILILLSTLFISSLHPVSMIMVMIMTTLLLILLMYLSLKFSWFPLIITLLMLGGLLVIFLYITSLTPNKKFNFKKIFLLPFPIFMLFIANMQSSILTPMNLPKLEMIFMKFYNIMLIFMMFYLLLTLMAIMSLIQTNLAPIKVN</sequence>
<protein>
    <submittedName>
        <fullName evidence="2">NADH dehydrogenase subunit 6</fullName>
    </submittedName>
</protein>
<keyword evidence="1" id="KW-1133">Transmembrane helix</keyword>
<feature type="transmembrane region" description="Helical" evidence="1">
    <location>
        <begin position="12"/>
        <end position="37"/>
    </location>
</feature>